<dbReference type="PROSITE" id="PS50109">
    <property type="entry name" value="HIS_KIN"/>
    <property type="match status" value="1"/>
</dbReference>
<dbReference type="AlphaFoldDB" id="A0A5C6VZV2"/>
<evidence type="ECO:0000256" key="1">
    <source>
        <dbReference type="ARBA" id="ARBA00000085"/>
    </source>
</evidence>
<protein>
    <recommendedName>
        <fullName evidence="2">histidine kinase</fullName>
        <ecNumber evidence="2">2.7.13.3</ecNumber>
    </recommendedName>
</protein>
<evidence type="ECO:0000259" key="9">
    <source>
        <dbReference type="PROSITE" id="PS50109"/>
    </source>
</evidence>
<evidence type="ECO:0000256" key="4">
    <source>
        <dbReference type="ARBA" id="ARBA00022679"/>
    </source>
</evidence>
<dbReference type="SMART" id="SM00388">
    <property type="entry name" value="HisKA"/>
    <property type="match status" value="1"/>
</dbReference>
<dbReference type="OrthoDB" id="9815750at2"/>
<feature type="domain" description="Histidine kinase" evidence="9">
    <location>
        <begin position="177"/>
        <end position="384"/>
    </location>
</feature>
<dbReference type="Gene3D" id="1.10.490.70">
    <property type="entry name" value="Histidine kinase N-terminal domain"/>
    <property type="match status" value="1"/>
</dbReference>
<keyword evidence="6" id="KW-0418">Kinase</keyword>
<dbReference type="Gene3D" id="3.30.565.10">
    <property type="entry name" value="Histidine kinase-like ATPase, C-terminal domain"/>
    <property type="match status" value="1"/>
</dbReference>
<dbReference type="EMBL" id="VOQF01000005">
    <property type="protein sequence ID" value="TXC91118.1"/>
    <property type="molecule type" value="Genomic_DNA"/>
</dbReference>
<dbReference type="PANTHER" id="PTHR43065:SF46">
    <property type="entry name" value="C4-DICARBOXYLATE TRANSPORT SENSOR PROTEIN DCTB"/>
    <property type="match status" value="1"/>
</dbReference>
<dbReference type="PANTHER" id="PTHR43065">
    <property type="entry name" value="SENSOR HISTIDINE KINASE"/>
    <property type="match status" value="1"/>
</dbReference>
<dbReference type="SUPFAM" id="SSF55874">
    <property type="entry name" value="ATPase domain of HSP90 chaperone/DNA topoisomerase II/histidine kinase"/>
    <property type="match status" value="1"/>
</dbReference>
<dbReference type="Pfam" id="PF09385">
    <property type="entry name" value="HisK_N"/>
    <property type="match status" value="1"/>
</dbReference>
<dbReference type="Gene3D" id="1.10.287.130">
    <property type="match status" value="1"/>
</dbReference>
<organism evidence="10 11">
    <name type="scientific">Metabacillus litoralis</name>
    <dbReference type="NCBI Taxonomy" id="152268"/>
    <lineage>
        <taxon>Bacteria</taxon>
        <taxon>Bacillati</taxon>
        <taxon>Bacillota</taxon>
        <taxon>Bacilli</taxon>
        <taxon>Bacillales</taxon>
        <taxon>Bacillaceae</taxon>
        <taxon>Metabacillus</taxon>
    </lineage>
</organism>
<proteinExistence type="predicted"/>
<dbReference type="InterPro" id="IPR003594">
    <property type="entry name" value="HATPase_dom"/>
</dbReference>
<dbReference type="InterPro" id="IPR036890">
    <property type="entry name" value="HATPase_C_sf"/>
</dbReference>
<dbReference type="CDD" id="cd00082">
    <property type="entry name" value="HisKA"/>
    <property type="match status" value="1"/>
</dbReference>
<dbReference type="Pfam" id="PF00512">
    <property type="entry name" value="HisKA"/>
    <property type="match status" value="1"/>
</dbReference>
<evidence type="ECO:0000313" key="11">
    <source>
        <dbReference type="Proteomes" id="UP000321363"/>
    </source>
</evidence>
<evidence type="ECO:0000256" key="8">
    <source>
        <dbReference type="ARBA" id="ARBA00023012"/>
    </source>
</evidence>
<accession>A0A5C6VZV2</accession>
<dbReference type="InterPro" id="IPR004358">
    <property type="entry name" value="Sig_transdc_His_kin-like_C"/>
</dbReference>
<evidence type="ECO:0000313" key="10">
    <source>
        <dbReference type="EMBL" id="TXC91118.1"/>
    </source>
</evidence>
<evidence type="ECO:0000256" key="3">
    <source>
        <dbReference type="ARBA" id="ARBA00022553"/>
    </source>
</evidence>
<dbReference type="GO" id="GO:0000155">
    <property type="term" value="F:phosphorelay sensor kinase activity"/>
    <property type="evidence" value="ECO:0007669"/>
    <property type="project" value="InterPro"/>
</dbReference>
<dbReference type="InterPro" id="IPR036097">
    <property type="entry name" value="HisK_dim/P_sf"/>
</dbReference>
<dbReference type="InterPro" id="IPR005467">
    <property type="entry name" value="His_kinase_dom"/>
</dbReference>
<evidence type="ECO:0000256" key="7">
    <source>
        <dbReference type="ARBA" id="ARBA00022840"/>
    </source>
</evidence>
<keyword evidence="4" id="KW-0808">Transferase</keyword>
<dbReference type="SMART" id="SM00387">
    <property type="entry name" value="HATPase_c"/>
    <property type="match status" value="1"/>
</dbReference>
<dbReference type="Pfam" id="PF02518">
    <property type="entry name" value="HATPase_c"/>
    <property type="match status" value="1"/>
</dbReference>
<dbReference type="Proteomes" id="UP000321363">
    <property type="component" value="Unassembled WGS sequence"/>
</dbReference>
<comment type="catalytic activity">
    <reaction evidence="1">
        <text>ATP + protein L-histidine = ADP + protein N-phospho-L-histidine.</text>
        <dbReference type="EC" id="2.7.13.3"/>
    </reaction>
</comment>
<dbReference type="InterPro" id="IPR018984">
    <property type="entry name" value="Histidine_kinase_N"/>
</dbReference>
<comment type="caution">
    <text evidence="10">The sequence shown here is derived from an EMBL/GenBank/DDBJ whole genome shotgun (WGS) entry which is preliminary data.</text>
</comment>
<name>A0A5C6VZV2_9BACI</name>
<dbReference type="PRINTS" id="PR00344">
    <property type="entry name" value="BCTRLSENSOR"/>
</dbReference>
<keyword evidence="3" id="KW-0597">Phosphoprotein</keyword>
<keyword evidence="11" id="KW-1185">Reference proteome</keyword>
<reference evidence="10 11" key="1">
    <citation type="journal article" date="2005" name="Int. J. Syst. Evol. Microbiol.">
        <title>Bacillus litoralis sp. nov., isolated from a tidal flat of the Yellow Sea in Korea.</title>
        <authorList>
            <person name="Yoon J.H."/>
            <person name="Oh T.K."/>
        </authorList>
    </citation>
    <scope>NUCLEOTIDE SEQUENCE [LARGE SCALE GENOMIC DNA]</scope>
    <source>
        <strain evidence="10 11">SW-211</strain>
    </source>
</reference>
<gene>
    <name evidence="10" type="ORF">FS935_09460</name>
</gene>
<keyword evidence="8" id="KW-0902">Two-component regulatory system</keyword>
<dbReference type="EC" id="2.7.13.3" evidence="2"/>
<keyword evidence="7" id="KW-0067">ATP-binding</keyword>
<evidence type="ECO:0000256" key="2">
    <source>
        <dbReference type="ARBA" id="ARBA00012438"/>
    </source>
</evidence>
<sequence>MKKEVNYLNHDSSVIISLEEKLTLYLEKTQDEILEVWQESIIIHEHDMYKGSIKDNGFQMFLLVKRSLLGEICERDIQELAYKVAHERVITDVNIGEYVYNVNVGRSTVIKFINKSGVSIADLHPIIDRINQDFDRFCFHTVTRYTELKDNELKEKVLFINQSHKDRLSLLGQMSSSFVHEFRNPLTAVIGFMKLLKDEHPSLKYMDTIEHELDQLKFRITQFLHAARLEIVDKPKEMILLSELFTEITSFLYSSIVDGDVDLQTSVNHDCVIYAKKEELKQVLVNIILNSIDAVKENDHNDRKLTILCECNNEDITFTITNNGPQIPHEMQSTIFEPFYTTKSLGTGIGLYVCKTIIEKHNGSIECQSDPQYTSFIIRLPYEQKNRSGEY</sequence>
<evidence type="ECO:0000256" key="6">
    <source>
        <dbReference type="ARBA" id="ARBA00022777"/>
    </source>
</evidence>
<dbReference type="CDD" id="cd00075">
    <property type="entry name" value="HATPase"/>
    <property type="match status" value="1"/>
</dbReference>
<evidence type="ECO:0000256" key="5">
    <source>
        <dbReference type="ARBA" id="ARBA00022741"/>
    </source>
</evidence>
<dbReference type="InterPro" id="IPR003661">
    <property type="entry name" value="HisK_dim/P_dom"/>
</dbReference>
<dbReference type="SUPFAM" id="SSF47384">
    <property type="entry name" value="Homodimeric domain of signal transducing histidine kinase"/>
    <property type="match status" value="1"/>
</dbReference>
<dbReference type="GO" id="GO:0005524">
    <property type="term" value="F:ATP binding"/>
    <property type="evidence" value="ECO:0007669"/>
    <property type="project" value="UniProtKB-KW"/>
</dbReference>
<keyword evidence="5" id="KW-0547">Nucleotide-binding</keyword>